<dbReference type="InterPro" id="IPR011050">
    <property type="entry name" value="Pectin_lyase_fold/virulence"/>
</dbReference>
<evidence type="ECO:0000259" key="4">
    <source>
        <dbReference type="Pfam" id="PF13229"/>
    </source>
</evidence>
<evidence type="ECO:0000313" key="6">
    <source>
        <dbReference type="Proteomes" id="UP001185069"/>
    </source>
</evidence>
<evidence type="ECO:0000256" key="2">
    <source>
        <dbReference type="SAM" id="SignalP"/>
    </source>
</evidence>
<name>A0ABU1JB59_9MICC</name>
<evidence type="ECO:0000313" key="5">
    <source>
        <dbReference type="EMBL" id="MDR6268652.1"/>
    </source>
</evidence>
<evidence type="ECO:0008006" key="7">
    <source>
        <dbReference type="Google" id="ProtNLM"/>
    </source>
</evidence>
<dbReference type="Proteomes" id="UP001185069">
    <property type="component" value="Unassembled WGS sequence"/>
</dbReference>
<evidence type="ECO:0000256" key="1">
    <source>
        <dbReference type="ARBA" id="ARBA00022801"/>
    </source>
</evidence>
<dbReference type="InterPro" id="IPR039448">
    <property type="entry name" value="Beta_helix"/>
</dbReference>
<dbReference type="InterPro" id="IPR008979">
    <property type="entry name" value="Galactose-bd-like_sf"/>
</dbReference>
<feature type="domain" description="Right handed beta helix" evidence="4">
    <location>
        <begin position="251"/>
        <end position="393"/>
    </location>
</feature>
<dbReference type="SMART" id="SM00710">
    <property type="entry name" value="PbH1"/>
    <property type="match status" value="7"/>
</dbReference>
<keyword evidence="6" id="KW-1185">Reference proteome</keyword>
<keyword evidence="2" id="KW-0732">Signal</keyword>
<dbReference type="RefSeq" id="WP_309796427.1">
    <property type="nucleotide sequence ID" value="NZ_BAAAHY010000006.1"/>
</dbReference>
<evidence type="ECO:0000259" key="3">
    <source>
        <dbReference type="Pfam" id="PF02018"/>
    </source>
</evidence>
<dbReference type="Pfam" id="PF13229">
    <property type="entry name" value="Beta_helix"/>
    <property type="match status" value="1"/>
</dbReference>
<organism evidence="5 6">
    <name type="scientific">Arthrobacter russicus</name>
    <dbReference type="NCBI Taxonomy" id="172040"/>
    <lineage>
        <taxon>Bacteria</taxon>
        <taxon>Bacillati</taxon>
        <taxon>Actinomycetota</taxon>
        <taxon>Actinomycetes</taxon>
        <taxon>Micrococcales</taxon>
        <taxon>Micrococcaceae</taxon>
        <taxon>Arthrobacter</taxon>
    </lineage>
</organism>
<keyword evidence="1" id="KW-0378">Hydrolase</keyword>
<reference evidence="5 6" key="1">
    <citation type="submission" date="2023-07" db="EMBL/GenBank/DDBJ databases">
        <title>Sequencing the genomes of 1000 actinobacteria strains.</title>
        <authorList>
            <person name="Klenk H.-P."/>
        </authorList>
    </citation>
    <scope>NUCLEOTIDE SEQUENCE [LARGE SCALE GENOMIC DNA]</scope>
    <source>
        <strain evidence="5 6">DSM 14555</strain>
    </source>
</reference>
<dbReference type="SUPFAM" id="SSF49785">
    <property type="entry name" value="Galactose-binding domain-like"/>
    <property type="match status" value="1"/>
</dbReference>
<dbReference type="InterPro" id="IPR012334">
    <property type="entry name" value="Pectin_lyas_fold"/>
</dbReference>
<protein>
    <recommendedName>
        <fullName evidence="7">Right handed beta helix region</fullName>
    </recommendedName>
</protein>
<gene>
    <name evidence="5" type="ORF">JOE69_000890</name>
</gene>
<sequence length="665" mass="67471">MAFALRATSTAVLSMGLAVGLVAGPAIAAPAIAAPAAAASAVVGDQYFVDCSAAASGNGRSTQSPFNSLDSVNALLLAPGATVSLKRGSSCRGTLAPQGSGTAESPISIGAYGPGSARPVIDGNGATDTVLLKNIQGIEIRDLEVTNAKLPASKRRGVFVNLENFGTANHVVVQNLYVHDIAGDDSKDTNGSGGILASVTGTAKPSNFDDLRILGNTVDTVDRSGISAVASVWAERAAVGSSTISYPWTPSTGVVISGNTVKNTGGDGIVAQTAKNALIERNTVAGFQKRSAGYNAGIWPWNSDGTVFRYNEASGGQTTRDGMAFDVDQGTDGTVFEYNYSHDNAGGFFLLCNATGVVKNAVIRYNISQNDSYRGFENCSGGIESASIYNNTIYIGPGISQTVINENNGNARNVVFRNNLVLKEGSGSASFKLASGSKYVLGNNAVFNVASVPANPGGIGADPRLMGRGTGSSIQALDGYRLHDSSPALAAGAVIPDNGGQDAFGNPVAADTAPNIGADNGAGVAGPAPAPVLANSAPSLANPGFESGSLSPWAASRASISSAARSGAYALSLNATASKFATAEQTVSGMTPGMKYRLTAWIASDGQPTVLGMKNNGNQQSSSSSSTGWTQVSVDFTANGSSATAFCYRPTAGTARCDDFSISPL</sequence>
<proteinExistence type="predicted"/>
<dbReference type="Gene3D" id="2.60.120.260">
    <property type="entry name" value="Galactose-binding domain-like"/>
    <property type="match status" value="1"/>
</dbReference>
<dbReference type="EMBL" id="JAVDQF010000001">
    <property type="protein sequence ID" value="MDR6268652.1"/>
    <property type="molecule type" value="Genomic_DNA"/>
</dbReference>
<dbReference type="InterPro" id="IPR006626">
    <property type="entry name" value="PbH1"/>
</dbReference>
<accession>A0ABU1JB59</accession>
<dbReference type="Pfam" id="PF02018">
    <property type="entry name" value="CBM_4_9"/>
    <property type="match status" value="1"/>
</dbReference>
<dbReference type="InterPro" id="IPR003305">
    <property type="entry name" value="CenC_carb-bd"/>
</dbReference>
<feature type="signal peptide" evidence="2">
    <location>
        <begin position="1"/>
        <end position="28"/>
    </location>
</feature>
<comment type="caution">
    <text evidence="5">The sequence shown here is derived from an EMBL/GenBank/DDBJ whole genome shotgun (WGS) entry which is preliminary data.</text>
</comment>
<dbReference type="Gene3D" id="2.160.20.10">
    <property type="entry name" value="Single-stranded right-handed beta-helix, Pectin lyase-like"/>
    <property type="match status" value="1"/>
</dbReference>
<feature type="chain" id="PRO_5045331166" description="Right handed beta helix region" evidence="2">
    <location>
        <begin position="29"/>
        <end position="665"/>
    </location>
</feature>
<dbReference type="SUPFAM" id="SSF51126">
    <property type="entry name" value="Pectin lyase-like"/>
    <property type="match status" value="2"/>
</dbReference>
<feature type="domain" description="CBM-cenC" evidence="3">
    <location>
        <begin position="540"/>
        <end position="643"/>
    </location>
</feature>